<protein>
    <submittedName>
        <fullName evidence="4">Uncharacterized protein</fullName>
    </submittedName>
</protein>
<evidence type="ECO:0000313" key="4">
    <source>
        <dbReference type="EMBL" id="KAK4503108.1"/>
    </source>
</evidence>
<feature type="transmembrane region" description="Helical" evidence="3">
    <location>
        <begin position="385"/>
        <end position="410"/>
    </location>
</feature>
<feature type="coiled-coil region" evidence="1">
    <location>
        <begin position="64"/>
        <end position="137"/>
    </location>
</feature>
<accession>A0ABR0EQM1</accession>
<organism evidence="4 5">
    <name type="scientific">Zasmidium cellare</name>
    <name type="common">Wine cellar mold</name>
    <name type="synonym">Racodium cellare</name>
    <dbReference type="NCBI Taxonomy" id="395010"/>
    <lineage>
        <taxon>Eukaryota</taxon>
        <taxon>Fungi</taxon>
        <taxon>Dikarya</taxon>
        <taxon>Ascomycota</taxon>
        <taxon>Pezizomycotina</taxon>
        <taxon>Dothideomycetes</taxon>
        <taxon>Dothideomycetidae</taxon>
        <taxon>Mycosphaerellales</taxon>
        <taxon>Mycosphaerellaceae</taxon>
        <taxon>Zasmidium</taxon>
    </lineage>
</organism>
<feature type="compositionally biased region" description="Pro residues" evidence="2">
    <location>
        <begin position="9"/>
        <end position="19"/>
    </location>
</feature>
<sequence>MDPLTPTNKPIPPLDPLTPSPTHVTTSPTARPSPETPTKSRSTPTYADLALKCESLQIGWEQQEKQVKAQETQLKTQAEQLETQEGQLETQEKQLGALREQQEKQSKELREQQEKHLEALREQQKNLSKEKGQLLRKLGRVLSSRKSLRVRMQELKARDVSRQTNTRLLVENKRLQKSLLDSLRSNMRVVARPDARRTRALKDDITSLQTQYETLQAERNDLQHQNHQMLAEGRSLVHQNNDLIAQLGTANDTIQSLHVFIAGLQSYAEKVVREKLEMELLVEGRLRSLTPKQRNWVRGMFDREDGARGRVRELGSWAVRVVERRRSTGEVGGLRRAVGTFPAKKREVDDVVQAEVPGADDLLGPEDVAKPHPADPQQSHLSTTAFALLIALFWVILFAMVLLAAGTIIVQDRRQIT</sequence>
<proteinExistence type="predicted"/>
<dbReference type="EMBL" id="JAXOVC010000004">
    <property type="protein sequence ID" value="KAK4503108.1"/>
    <property type="molecule type" value="Genomic_DNA"/>
</dbReference>
<feature type="compositionally biased region" description="Low complexity" evidence="2">
    <location>
        <begin position="20"/>
        <end position="29"/>
    </location>
</feature>
<keyword evidence="5" id="KW-1185">Reference proteome</keyword>
<keyword evidence="3" id="KW-0472">Membrane</keyword>
<name>A0ABR0EQM1_ZASCE</name>
<dbReference type="Proteomes" id="UP001305779">
    <property type="component" value="Unassembled WGS sequence"/>
</dbReference>
<evidence type="ECO:0000256" key="3">
    <source>
        <dbReference type="SAM" id="Phobius"/>
    </source>
</evidence>
<keyword evidence="1" id="KW-0175">Coiled coil</keyword>
<feature type="coiled-coil region" evidence="1">
    <location>
        <begin position="198"/>
        <end position="232"/>
    </location>
</feature>
<feature type="region of interest" description="Disordered" evidence="2">
    <location>
        <begin position="1"/>
        <end position="47"/>
    </location>
</feature>
<keyword evidence="3" id="KW-0812">Transmembrane</keyword>
<evidence type="ECO:0000313" key="5">
    <source>
        <dbReference type="Proteomes" id="UP001305779"/>
    </source>
</evidence>
<gene>
    <name evidence="4" type="ORF">PRZ48_006535</name>
</gene>
<keyword evidence="3" id="KW-1133">Transmembrane helix</keyword>
<feature type="compositionally biased region" description="Polar residues" evidence="2">
    <location>
        <begin position="36"/>
        <end position="45"/>
    </location>
</feature>
<reference evidence="4 5" key="1">
    <citation type="journal article" date="2023" name="G3 (Bethesda)">
        <title>A chromosome-level genome assembly of Zasmidium syzygii isolated from banana leaves.</title>
        <authorList>
            <person name="van Westerhoven A.C."/>
            <person name="Mehrabi R."/>
            <person name="Talebi R."/>
            <person name="Steentjes M.B.F."/>
            <person name="Corcolon B."/>
            <person name="Chong P.A."/>
            <person name="Kema G.H.J."/>
            <person name="Seidl M.F."/>
        </authorList>
    </citation>
    <scope>NUCLEOTIDE SEQUENCE [LARGE SCALE GENOMIC DNA]</scope>
    <source>
        <strain evidence="4 5">P124</strain>
    </source>
</reference>
<evidence type="ECO:0000256" key="1">
    <source>
        <dbReference type="SAM" id="Coils"/>
    </source>
</evidence>
<comment type="caution">
    <text evidence="4">The sequence shown here is derived from an EMBL/GenBank/DDBJ whole genome shotgun (WGS) entry which is preliminary data.</text>
</comment>
<evidence type="ECO:0000256" key="2">
    <source>
        <dbReference type="SAM" id="MobiDB-lite"/>
    </source>
</evidence>